<comment type="caution">
    <text evidence="2">The sequence shown here is derived from an EMBL/GenBank/DDBJ whole genome shotgun (WGS) entry which is preliminary data.</text>
</comment>
<dbReference type="SMART" id="SM01120">
    <property type="entry name" value="Dak2"/>
    <property type="match status" value="1"/>
</dbReference>
<dbReference type="Proteomes" id="UP000611762">
    <property type="component" value="Unassembled WGS sequence"/>
</dbReference>
<reference evidence="2" key="1">
    <citation type="submission" date="2020-08" db="EMBL/GenBank/DDBJ databases">
        <title>Genome public.</title>
        <authorList>
            <person name="Liu C."/>
            <person name="Sun Q."/>
        </authorList>
    </citation>
    <scope>NUCLEOTIDE SEQUENCE</scope>
    <source>
        <strain evidence="2">H8</strain>
    </source>
</reference>
<dbReference type="GO" id="GO:0004371">
    <property type="term" value="F:glycerone kinase activity"/>
    <property type="evidence" value="ECO:0007669"/>
    <property type="project" value="InterPro"/>
</dbReference>
<accession>A0A926DQ82</accession>
<dbReference type="InterPro" id="IPR004007">
    <property type="entry name" value="DhaL_dom"/>
</dbReference>
<dbReference type="InterPro" id="IPR048394">
    <property type="entry name" value="FakA-like_M"/>
</dbReference>
<dbReference type="PANTHER" id="PTHR33434">
    <property type="entry name" value="DEGV DOMAIN-CONTAINING PROTEIN DR_1986-RELATED"/>
    <property type="match status" value="1"/>
</dbReference>
<dbReference type="PANTHER" id="PTHR33434:SF4">
    <property type="entry name" value="PHOSPHATASE PROTEIN"/>
    <property type="match status" value="1"/>
</dbReference>
<evidence type="ECO:0000313" key="2">
    <source>
        <dbReference type="EMBL" id="MBC8541349.1"/>
    </source>
</evidence>
<gene>
    <name evidence="2" type="ORF">H8698_10210</name>
</gene>
<dbReference type="Pfam" id="PF02734">
    <property type="entry name" value="Dak2"/>
    <property type="match status" value="1"/>
</dbReference>
<dbReference type="RefSeq" id="WP_249313396.1">
    <property type="nucleotide sequence ID" value="NZ_JACRSU010000003.1"/>
</dbReference>
<dbReference type="AlphaFoldDB" id="A0A926DQ82"/>
<evidence type="ECO:0000313" key="3">
    <source>
        <dbReference type="Proteomes" id="UP000611762"/>
    </source>
</evidence>
<dbReference type="Pfam" id="PF13684">
    <property type="entry name" value="FakA-like_C"/>
    <property type="match status" value="1"/>
</dbReference>
<dbReference type="InterPro" id="IPR019986">
    <property type="entry name" value="YloV-like"/>
</dbReference>
<keyword evidence="3" id="KW-1185">Reference proteome</keyword>
<dbReference type="PROSITE" id="PS51480">
    <property type="entry name" value="DHAL"/>
    <property type="match status" value="1"/>
</dbReference>
<dbReference type="InterPro" id="IPR036117">
    <property type="entry name" value="DhaL_dom_sf"/>
</dbReference>
<dbReference type="GO" id="GO:0006071">
    <property type="term" value="P:glycerol metabolic process"/>
    <property type="evidence" value="ECO:0007669"/>
    <property type="project" value="InterPro"/>
</dbReference>
<protein>
    <submittedName>
        <fullName evidence="2">DAK2 domain-containing protein</fullName>
    </submittedName>
</protein>
<name>A0A926DQ82_9FIRM</name>
<dbReference type="InterPro" id="IPR033470">
    <property type="entry name" value="FakA-like_C"/>
</dbReference>
<dbReference type="Gene3D" id="1.25.40.340">
    <property type="match status" value="1"/>
</dbReference>
<feature type="domain" description="DhaL" evidence="1">
    <location>
        <begin position="8"/>
        <end position="200"/>
    </location>
</feature>
<dbReference type="EMBL" id="JACRSU010000003">
    <property type="protein sequence ID" value="MBC8541349.1"/>
    <property type="molecule type" value="Genomic_DNA"/>
</dbReference>
<dbReference type="Pfam" id="PF21645">
    <property type="entry name" value="FakA-like_M"/>
    <property type="match status" value="1"/>
</dbReference>
<organism evidence="2 3">
    <name type="scientific">Congzhengia minquanensis</name>
    <dbReference type="NCBI Taxonomy" id="2763657"/>
    <lineage>
        <taxon>Bacteria</taxon>
        <taxon>Bacillati</taxon>
        <taxon>Bacillota</taxon>
        <taxon>Clostridia</taxon>
        <taxon>Eubacteriales</taxon>
        <taxon>Oscillospiraceae</taxon>
        <taxon>Congzhengia</taxon>
    </lineage>
</organism>
<sequence>MLFTADSETLCRAFLSGANKLCNNKLILNDLNVFPVPDGDTGSNMSMTVTAACKDLLKNNYNTVGKVMNGIASASLRGARGNSGVILSQLFRGMARRLSDLSTADARDIAECLKEGVSAAYKAVMKPMEGTVLSVSRDAADAALKALETSGDIVVVLSAAVSASQESLARTPELLPQLKQAGVVDSGGQGLVYLLEGALSYLETGEVVELSGSEVSVNTTLDKKLIDANIKFIYCTEFLINKSAQSAPVGLFRDRISKKGDCMVVIDDDDIVKVHIHTNNPGYVMQEAVKIGELVNIKIDNMKYQHNERINAETQPQEPEKEIGFAAVAAGSGLENIFSDMGVDKVIEGGQTMNPSTDDILSAVNSVNAKTVVVLPNNKNIIMAAKQVIDLTEKNVVVLETRSVPEGIAAKLAFDPAVDLENNITAMNSAISNIKTGMVTYSVRNFTFQDTEYPENKIIGLAGGEIKAVGDDSFSVLQELLGQVVNDDSDIISVYYGGNVTADKKEQIEDVLEEKYEDCDVLVYEGGQPLYDYIFSVE</sequence>
<dbReference type="SMART" id="SM01121">
    <property type="entry name" value="Dak1_2"/>
    <property type="match status" value="1"/>
</dbReference>
<dbReference type="SUPFAM" id="SSF101473">
    <property type="entry name" value="DhaL-like"/>
    <property type="match status" value="1"/>
</dbReference>
<proteinExistence type="predicted"/>
<evidence type="ECO:0000259" key="1">
    <source>
        <dbReference type="PROSITE" id="PS51480"/>
    </source>
</evidence>
<dbReference type="NCBIfam" id="TIGR03599">
    <property type="entry name" value="YloV"/>
    <property type="match status" value="1"/>
</dbReference>
<dbReference type="InterPro" id="IPR050270">
    <property type="entry name" value="DegV_domain_contain"/>
</dbReference>